<comment type="caution">
    <text evidence="7">The sequence shown here is derived from an EMBL/GenBank/DDBJ whole genome shotgun (WGS) entry which is preliminary data.</text>
</comment>
<comment type="catalytic activity">
    <reaction evidence="1">
        <text>a uridine in RNA = a pseudouridine in RNA</text>
        <dbReference type="Rhea" id="RHEA:48348"/>
        <dbReference type="Rhea" id="RHEA-COMP:12068"/>
        <dbReference type="Rhea" id="RHEA-COMP:12069"/>
        <dbReference type="ChEBI" id="CHEBI:65314"/>
        <dbReference type="ChEBI" id="CHEBI:65315"/>
    </reaction>
</comment>
<accession>A0ABU3Z6T6</accession>
<evidence type="ECO:0000256" key="5">
    <source>
        <dbReference type="PROSITE-ProRule" id="PRU00182"/>
    </source>
</evidence>
<keyword evidence="8" id="KW-1185">Reference proteome</keyword>
<reference evidence="7 8" key="1">
    <citation type="submission" date="2023-10" db="EMBL/GenBank/DDBJ databases">
        <title>Veillonella sp. nov., isolated from a pig farm feces dump.</title>
        <authorList>
            <person name="Chang Y.-H."/>
        </authorList>
    </citation>
    <scope>NUCLEOTIDE SEQUENCE [LARGE SCALE GENOMIC DNA]</scope>
    <source>
        <strain evidence="7 8">YH-vei2233</strain>
    </source>
</reference>
<feature type="domain" description="Pseudouridine synthase RsuA/RluA-like" evidence="6">
    <location>
        <begin position="86"/>
        <end position="274"/>
    </location>
</feature>
<proteinExistence type="inferred from homology"/>
<gene>
    <name evidence="7" type="ORF">RVY80_02000</name>
</gene>
<comment type="similarity">
    <text evidence="2">Belongs to the pseudouridine synthase RluA family.</text>
</comment>
<dbReference type="PROSITE" id="PS50889">
    <property type="entry name" value="S4"/>
    <property type="match status" value="1"/>
</dbReference>
<sequence>MSWKTYTIKEKTDLTVSAYVKGRFKLSSRDIQGLFRKKRVKVNSRVAHSKRPLKVGDVLTVQLPQDKDYGMTVEKGPIDVIYEDKHTLVINKPPFMLVHPTGQTKEHTLSNFVAGYYAKKGVVHKIRPAHRLDRDTSGCILFGKTKEAQQYYSEQMQQGHIARVYRGFVQGELTNTDWETINEPIGVDPIHDNRRCVDEFGQAAQTRYRVLDESGKCEVADKAAVGTSSSGTVDSAVDGTADRGSVPVIPANATYIEFTIPTGRTHQIRVHMAHIGHPVVGDAMYGRREKPYTRQCLHAYELQFVPFGQTEVISVKAELPENFGREKKNTWVLP</sequence>
<organism evidence="7 8">
    <name type="scientific">Veillonella absiana</name>
    <dbReference type="NCBI Taxonomy" id="3079305"/>
    <lineage>
        <taxon>Bacteria</taxon>
        <taxon>Bacillati</taxon>
        <taxon>Bacillota</taxon>
        <taxon>Negativicutes</taxon>
        <taxon>Veillonellales</taxon>
        <taxon>Veillonellaceae</taxon>
        <taxon>Veillonella</taxon>
    </lineage>
</organism>
<evidence type="ECO:0000259" key="6">
    <source>
        <dbReference type="Pfam" id="PF00849"/>
    </source>
</evidence>
<evidence type="ECO:0000256" key="3">
    <source>
        <dbReference type="ARBA" id="ARBA00031870"/>
    </source>
</evidence>
<dbReference type="PANTHER" id="PTHR21600:SF87">
    <property type="entry name" value="RNA PSEUDOURIDYLATE SYNTHASE DOMAIN-CONTAINING PROTEIN 1"/>
    <property type="match status" value="1"/>
</dbReference>
<dbReference type="SUPFAM" id="SSF55120">
    <property type="entry name" value="Pseudouridine synthase"/>
    <property type="match status" value="1"/>
</dbReference>
<dbReference type="Proteomes" id="UP001272515">
    <property type="component" value="Unassembled WGS sequence"/>
</dbReference>
<protein>
    <recommendedName>
        <fullName evidence="3">RNA pseudouridylate synthase</fullName>
    </recommendedName>
    <alternativeName>
        <fullName evidence="4">RNA-uridine isomerase</fullName>
    </alternativeName>
</protein>
<keyword evidence="5" id="KW-0694">RNA-binding</keyword>
<dbReference type="InterPro" id="IPR020103">
    <property type="entry name" value="PsdUridine_synth_cat_dom_sf"/>
</dbReference>
<evidence type="ECO:0000313" key="8">
    <source>
        <dbReference type="Proteomes" id="UP001272515"/>
    </source>
</evidence>
<dbReference type="RefSeq" id="WP_295193137.1">
    <property type="nucleotide sequence ID" value="NZ_JAWJZA010000005.1"/>
</dbReference>
<evidence type="ECO:0000256" key="4">
    <source>
        <dbReference type="ARBA" id="ARBA00033164"/>
    </source>
</evidence>
<name>A0ABU3Z6T6_9FIRM</name>
<evidence type="ECO:0000256" key="2">
    <source>
        <dbReference type="ARBA" id="ARBA00010876"/>
    </source>
</evidence>
<evidence type="ECO:0000256" key="1">
    <source>
        <dbReference type="ARBA" id="ARBA00000073"/>
    </source>
</evidence>
<dbReference type="EMBL" id="JAWJZB010000002">
    <property type="protein sequence ID" value="MDV5087624.1"/>
    <property type="molecule type" value="Genomic_DNA"/>
</dbReference>
<evidence type="ECO:0000313" key="7">
    <source>
        <dbReference type="EMBL" id="MDV5087624.1"/>
    </source>
</evidence>
<dbReference type="Pfam" id="PF00849">
    <property type="entry name" value="PseudoU_synth_2"/>
    <property type="match status" value="1"/>
</dbReference>
<keyword evidence="7" id="KW-0413">Isomerase</keyword>
<dbReference type="InterPro" id="IPR006224">
    <property type="entry name" value="PsdUridine_synth_RluA-like_CS"/>
</dbReference>
<dbReference type="PANTHER" id="PTHR21600">
    <property type="entry name" value="MITOCHONDRIAL RNA PSEUDOURIDINE SYNTHASE"/>
    <property type="match status" value="1"/>
</dbReference>
<dbReference type="GO" id="GO:0016853">
    <property type="term" value="F:isomerase activity"/>
    <property type="evidence" value="ECO:0007669"/>
    <property type="project" value="UniProtKB-KW"/>
</dbReference>
<dbReference type="InterPro" id="IPR006145">
    <property type="entry name" value="PsdUridine_synth_RsuA/RluA"/>
</dbReference>
<dbReference type="CDD" id="cd02869">
    <property type="entry name" value="PseudoU_synth_RluA_like"/>
    <property type="match status" value="1"/>
</dbReference>
<dbReference type="PROSITE" id="PS01129">
    <property type="entry name" value="PSI_RLU"/>
    <property type="match status" value="1"/>
</dbReference>
<dbReference type="Gene3D" id="3.30.2350.10">
    <property type="entry name" value="Pseudouridine synthase"/>
    <property type="match status" value="1"/>
</dbReference>
<dbReference type="InterPro" id="IPR050188">
    <property type="entry name" value="RluA_PseudoU_synthase"/>
</dbReference>